<dbReference type="Gene3D" id="1.20.1250.20">
    <property type="entry name" value="MFS general substrate transporter like domains"/>
    <property type="match status" value="2"/>
</dbReference>
<feature type="transmembrane region" description="Helical" evidence="6">
    <location>
        <begin position="475"/>
        <end position="496"/>
    </location>
</feature>
<feature type="transmembrane region" description="Helical" evidence="6">
    <location>
        <begin position="54"/>
        <end position="75"/>
    </location>
</feature>
<feature type="transmembrane region" description="Helical" evidence="6">
    <location>
        <begin position="355"/>
        <end position="378"/>
    </location>
</feature>
<dbReference type="Proteomes" id="UP000798808">
    <property type="component" value="Unassembled WGS sequence"/>
</dbReference>
<proteinExistence type="predicted"/>
<evidence type="ECO:0000313" key="8">
    <source>
        <dbReference type="EMBL" id="MTI25808.1"/>
    </source>
</evidence>
<evidence type="ECO:0000259" key="7">
    <source>
        <dbReference type="PROSITE" id="PS50850"/>
    </source>
</evidence>
<feature type="transmembrane region" description="Helical" evidence="6">
    <location>
        <begin position="148"/>
        <end position="170"/>
    </location>
</feature>
<feature type="transmembrane region" description="Helical" evidence="6">
    <location>
        <begin position="12"/>
        <end position="34"/>
    </location>
</feature>
<dbReference type="PANTHER" id="PTHR19432:SF35">
    <property type="entry name" value="SOLUTE CARRIER FAMILY 45 MEMBER 3 ISOFORM X1"/>
    <property type="match status" value="1"/>
</dbReference>
<keyword evidence="9" id="KW-1185">Reference proteome</keyword>
<gene>
    <name evidence="8" type="ORF">E1163_12710</name>
</gene>
<reference evidence="8 9" key="1">
    <citation type="submission" date="2019-02" db="EMBL/GenBank/DDBJ databases">
        <authorList>
            <person name="Goldberg S.R."/>
            <person name="Haltli B.A."/>
            <person name="Correa H."/>
            <person name="Russell K.G."/>
        </authorList>
    </citation>
    <scope>NUCLEOTIDE SEQUENCE [LARGE SCALE GENOMIC DNA]</scope>
    <source>
        <strain evidence="8 9">JCM 16186</strain>
    </source>
</reference>
<dbReference type="EMBL" id="SMLW01000542">
    <property type="protein sequence ID" value="MTI25808.1"/>
    <property type="molecule type" value="Genomic_DNA"/>
</dbReference>
<evidence type="ECO:0000256" key="5">
    <source>
        <dbReference type="ARBA" id="ARBA00023136"/>
    </source>
</evidence>
<evidence type="ECO:0000256" key="4">
    <source>
        <dbReference type="ARBA" id="ARBA00022989"/>
    </source>
</evidence>
<sequence length="509" mass="56529">MEKVSLTSEKPRLSFWQIWNMSFGFLGIQFGFALQNANTSRIFETLGGDTKNLAFYWLAAPVTGLLVQPLIGYYSDKTWHPKWGRRRPFFAIGAILASIALIIMPNSPTLWIAIGMLWIMDASINISMEPFRAFVGDMLPPSQRTTGFAMQSFFIGIGAVVASALPWMFANWVGLSNTAAAGEIPESVKWSFYVGAFAFFAAVMWTVLSTKEYPPDKEDLDPEKKDEPIQIRYAPSVYMKIGLGLLAIAALLTIWFYSRQLDPQLYVLCGVISVFGLSYFVASLFMKQNLYRNGFVQIVRDFQNMPKTMIQLAFVQFFSWFALFAMWIYTTSAVTSHIYLSTDTTSLAYNEGADWVSLLFSGYNGVAAIAALLLPYLAKLTSRRVTHLLALTCGGLGLISFYFISDPDWLILSMVGVGIAWASILSVPYAMLSSALPAKKMGYYMGIFNFFIVIPQIVAASVLGFLISTFFNSEFIYALIIGGASMILAGLLCLGVNDKDEVLMKENAA</sequence>
<feature type="transmembrane region" description="Helical" evidence="6">
    <location>
        <begin position="385"/>
        <end position="404"/>
    </location>
</feature>
<keyword evidence="3 6" id="KW-0812">Transmembrane</keyword>
<dbReference type="InterPro" id="IPR011701">
    <property type="entry name" value="MFS"/>
</dbReference>
<accession>A0ABW9RNV1</accession>
<feature type="domain" description="Major facilitator superfamily (MFS) profile" evidence="7">
    <location>
        <begin position="308"/>
        <end position="509"/>
    </location>
</feature>
<feature type="transmembrane region" description="Helical" evidence="6">
    <location>
        <begin position="410"/>
        <end position="431"/>
    </location>
</feature>
<feature type="transmembrane region" description="Helical" evidence="6">
    <location>
        <begin position="308"/>
        <end position="329"/>
    </location>
</feature>
<feature type="transmembrane region" description="Helical" evidence="6">
    <location>
        <begin position="87"/>
        <end position="104"/>
    </location>
</feature>
<dbReference type="InterPro" id="IPR036259">
    <property type="entry name" value="MFS_trans_sf"/>
</dbReference>
<keyword evidence="4 6" id="KW-1133">Transmembrane helix</keyword>
<evidence type="ECO:0000313" key="9">
    <source>
        <dbReference type="Proteomes" id="UP000798808"/>
    </source>
</evidence>
<comment type="caution">
    <text evidence="8">The sequence shown here is derived from an EMBL/GenBank/DDBJ whole genome shotgun (WGS) entry which is preliminary data.</text>
</comment>
<feature type="transmembrane region" description="Helical" evidence="6">
    <location>
        <begin position="190"/>
        <end position="208"/>
    </location>
</feature>
<evidence type="ECO:0000256" key="1">
    <source>
        <dbReference type="ARBA" id="ARBA00004141"/>
    </source>
</evidence>
<dbReference type="Pfam" id="PF07690">
    <property type="entry name" value="MFS_1"/>
    <property type="match status" value="2"/>
</dbReference>
<organism evidence="8 9">
    <name type="scientific">Fulvivirga kasyanovii</name>
    <dbReference type="NCBI Taxonomy" id="396812"/>
    <lineage>
        <taxon>Bacteria</taxon>
        <taxon>Pseudomonadati</taxon>
        <taxon>Bacteroidota</taxon>
        <taxon>Cytophagia</taxon>
        <taxon>Cytophagales</taxon>
        <taxon>Fulvivirgaceae</taxon>
        <taxon>Fulvivirga</taxon>
    </lineage>
</organism>
<feature type="transmembrane region" description="Helical" evidence="6">
    <location>
        <begin position="264"/>
        <end position="287"/>
    </location>
</feature>
<evidence type="ECO:0000256" key="3">
    <source>
        <dbReference type="ARBA" id="ARBA00022692"/>
    </source>
</evidence>
<evidence type="ECO:0000256" key="6">
    <source>
        <dbReference type="SAM" id="Phobius"/>
    </source>
</evidence>
<keyword evidence="2" id="KW-0813">Transport</keyword>
<dbReference type="RefSeq" id="WP_155172275.1">
    <property type="nucleotide sequence ID" value="NZ_BAAAFL010000053.1"/>
</dbReference>
<dbReference type="PROSITE" id="PS50850">
    <property type="entry name" value="MFS"/>
    <property type="match status" value="1"/>
</dbReference>
<dbReference type="SUPFAM" id="SSF103473">
    <property type="entry name" value="MFS general substrate transporter"/>
    <property type="match status" value="1"/>
</dbReference>
<dbReference type="InterPro" id="IPR020846">
    <property type="entry name" value="MFS_dom"/>
</dbReference>
<evidence type="ECO:0000256" key="2">
    <source>
        <dbReference type="ARBA" id="ARBA00022448"/>
    </source>
</evidence>
<protein>
    <submittedName>
        <fullName evidence="8">MFS transporter</fullName>
    </submittedName>
</protein>
<keyword evidence="5 6" id="KW-0472">Membrane</keyword>
<feature type="transmembrane region" description="Helical" evidence="6">
    <location>
        <begin position="237"/>
        <end position="258"/>
    </location>
</feature>
<feature type="transmembrane region" description="Helical" evidence="6">
    <location>
        <begin position="443"/>
        <end position="469"/>
    </location>
</feature>
<comment type="subcellular location">
    <subcellularLocation>
        <location evidence="1">Membrane</location>
        <topology evidence="1">Multi-pass membrane protein</topology>
    </subcellularLocation>
</comment>
<dbReference type="PANTHER" id="PTHR19432">
    <property type="entry name" value="SUGAR TRANSPORTER"/>
    <property type="match status" value="1"/>
</dbReference>
<name>A0ABW9RNV1_9BACT</name>